<dbReference type="InterPro" id="IPR003657">
    <property type="entry name" value="WRKY_dom"/>
</dbReference>
<evidence type="ECO:0000259" key="7">
    <source>
        <dbReference type="PROSITE" id="PS50811"/>
    </source>
</evidence>
<keyword evidence="3" id="KW-0238">DNA-binding</keyword>
<comment type="caution">
    <text evidence="8">The sequence shown here is derived from an EMBL/GenBank/DDBJ whole genome shotgun (WGS) entry which is preliminary data.</text>
</comment>
<dbReference type="SUPFAM" id="SSF118290">
    <property type="entry name" value="WRKY DNA-binding domain"/>
    <property type="match status" value="1"/>
</dbReference>
<dbReference type="GO" id="GO:0003700">
    <property type="term" value="F:DNA-binding transcription factor activity"/>
    <property type="evidence" value="ECO:0007669"/>
    <property type="project" value="InterPro"/>
</dbReference>
<feature type="region of interest" description="Disordered" evidence="6">
    <location>
        <begin position="133"/>
        <end position="187"/>
    </location>
</feature>
<dbReference type="Gene3D" id="2.20.25.80">
    <property type="entry name" value="WRKY domain"/>
    <property type="match status" value="1"/>
</dbReference>
<comment type="subcellular location">
    <subcellularLocation>
        <location evidence="1">Nucleus</location>
    </subcellularLocation>
</comment>
<dbReference type="Proteomes" id="UP001386955">
    <property type="component" value="Unassembled WGS sequence"/>
</dbReference>
<dbReference type="Pfam" id="PF03106">
    <property type="entry name" value="WRKY"/>
    <property type="match status" value="1"/>
</dbReference>
<proteinExistence type="predicted"/>
<keyword evidence="9" id="KW-1185">Reference proteome</keyword>
<feature type="compositionally biased region" description="Polar residues" evidence="6">
    <location>
        <begin position="26"/>
        <end position="48"/>
    </location>
</feature>
<dbReference type="PANTHER" id="PTHR32096:SF18">
    <property type="entry name" value="DISEASE RESISTANCE PROTEIN RRS1B-RELATED"/>
    <property type="match status" value="1"/>
</dbReference>
<keyword evidence="5" id="KW-0539">Nucleus</keyword>
<sequence>MGFGFRFDIGYIKLADIGKDKYIPMDSNTSASPQPDSEASSVLKSETQTSKKRKMVEKTVVAVKIGENIGKLKNEGLPSDFWSWRKYGQKPIKGSPYPRGYYKCSTSKGCSAKKQVERCRTDASMVIITYTSTHNHPCPTTITTTNSPQQPKESESETTQDVSTTSKEEDQEHIEEEQKDNKLSDEGTKEENFHYLQSPIRCSQDIIIEQEDPFKLNTEKNYDRIDLLLEEEPICYAQLKHLSASKNEELDFFDELEELPMSSSFLHFTRSIFSDERIPVAPS</sequence>
<gene>
    <name evidence="8" type="ORF">VNO78_18138</name>
</gene>
<evidence type="ECO:0000313" key="8">
    <source>
        <dbReference type="EMBL" id="KAK7396974.1"/>
    </source>
</evidence>
<dbReference type="FunFam" id="2.20.25.80:FF:000004">
    <property type="entry name" value="WRKY transcription factor 65"/>
    <property type="match status" value="1"/>
</dbReference>
<dbReference type="EMBL" id="JAYMYS010000004">
    <property type="protein sequence ID" value="KAK7396974.1"/>
    <property type="molecule type" value="Genomic_DNA"/>
</dbReference>
<name>A0AAN9XLQ8_PSOTE</name>
<dbReference type="AlphaFoldDB" id="A0AAN9XLQ8"/>
<feature type="compositionally biased region" description="Acidic residues" evidence="6">
    <location>
        <begin position="169"/>
        <end position="178"/>
    </location>
</feature>
<evidence type="ECO:0000256" key="4">
    <source>
        <dbReference type="ARBA" id="ARBA00023163"/>
    </source>
</evidence>
<dbReference type="PROSITE" id="PS50811">
    <property type="entry name" value="WRKY"/>
    <property type="match status" value="1"/>
</dbReference>
<dbReference type="SMART" id="SM00774">
    <property type="entry name" value="WRKY"/>
    <property type="match status" value="1"/>
</dbReference>
<keyword evidence="2" id="KW-0805">Transcription regulation</keyword>
<evidence type="ECO:0000256" key="6">
    <source>
        <dbReference type="SAM" id="MobiDB-lite"/>
    </source>
</evidence>
<feature type="compositionally biased region" description="Polar residues" evidence="6">
    <location>
        <begin position="133"/>
        <end position="165"/>
    </location>
</feature>
<protein>
    <recommendedName>
        <fullName evidence="7">WRKY domain-containing protein</fullName>
    </recommendedName>
</protein>
<evidence type="ECO:0000256" key="5">
    <source>
        <dbReference type="ARBA" id="ARBA00023242"/>
    </source>
</evidence>
<dbReference type="PANTHER" id="PTHR32096">
    <property type="entry name" value="WRKY TRANSCRIPTION FACTOR 30-RELATED-RELATED"/>
    <property type="match status" value="1"/>
</dbReference>
<dbReference type="GO" id="GO:0000976">
    <property type="term" value="F:transcription cis-regulatory region binding"/>
    <property type="evidence" value="ECO:0007669"/>
    <property type="project" value="TreeGrafter"/>
</dbReference>
<keyword evidence="4" id="KW-0804">Transcription</keyword>
<evidence type="ECO:0000256" key="3">
    <source>
        <dbReference type="ARBA" id="ARBA00023125"/>
    </source>
</evidence>
<evidence type="ECO:0000256" key="2">
    <source>
        <dbReference type="ARBA" id="ARBA00023015"/>
    </source>
</evidence>
<accession>A0AAN9XLQ8</accession>
<dbReference type="GO" id="GO:0005634">
    <property type="term" value="C:nucleus"/>
    <property type="evidence" value="ECO:0007669"/>
    <property type="project" value="UniProtKB-SubCell"/>
</dbReference>
<reference evidence="8 9" key="1">
    <citation type="submission" date="2024-01" db="EMBL/GenBank/DDBJ databases">
        <title>The genomes of 5 underutilized Papilionoideae crops provide insights into root nodulation and disease resistanc.</title>
        <authorList>
            <person name="Jiang F."/>
        </authorList>
    </citation>
    <scope>NUCLEOTIDE SEQUENCE [LARGE SCALE GENOMIC DNA]</scope>
    <source>
        <strain evidence="8">DUOXIRENSHENG_FW03</strain>
        <tissue evidence="8">Leaves</tissue>
    </source>
</reference>
<organism evidence="8 9">
    <name type="scientific">Psophocarpus tetragonolobus</name>
    <name type="common">Winged bean</name>
    <name type="synonym">Dolichos tetragonolobus</name>
    <dbReference type="NCBI Taxonomy" id="3891"/>
    <lineage>
        <taxon>Eukaryota</taxon>
        <taxon>Viridiplantae</taxon>
        <taxon>Streptophyta</taxon>
        <taxon>Embryophyta</taxon>
        <taxon>Tracheophyta</taxon>
        <taxon>Spermatophyta</taxon>
        <taxon>Magnoliopsida</taxon>
        <taxon>eudicotyledons</taxon>
        <taxon>Gunneridae</taxon>
        <taxon>Pentapetalae</taxon>
        <taxon>rosids</taxon>
        <taxon>fabids</taxon>
        <taxon>Fabales</taxon>
        <taxon>Fabaceae</taxon>
        <taxon>Papilionoideae</taxon>
        <taxon>50 kb inversion clade</taxon>
        <taxon>NPAAA clade</taxon>
        <taxon>indigoferoid/millettioid clade</taxon>
        <taxon>Phaseoleae</taxon>
        <taxon>Psophocarpus</taxon>
    </lineage>
</organism>
<evidence type="ECO:0000313" key="9">
    <source>
        <dbReference type="Proteomes" id="UP001386955"/>
    </source>
</evidence>
<dbReference type="InterPro" id="IPR036576">
    <property type="entry name" value="WRKY_dom_sf"/>
</dbReference>
<dbReference type="InterPro" id="IPR044810">
    <property type="entry name" value="WRKY_plant"/>
</dbReference>
<feature type="domain" description="WRKY" evidence="7">
    <location>
        <begin position="73"/>
        <end position="139"/>
    </location>
</feature>
<evidence type="ECO:0000256" key="1">
    <source>
        <dbReference type="ARBA" id="ARBA00004123"/>
    </source>
</evidence>
<feature type="region of interest" description="Disordered" evidence="6">
    <location>
        <begin position="24"/>
        <end position="51"/>
    </location>
</feature>